<feature type="compositionally biased region" description="Low complexity" evidence="5">
    <location>
        <begin position="55"/>
        <end position="66"/>
    </location>
</feature>
<dbReference type="RefSeq" id="XP_002682845.1">
    <property type="nucleotide sequence ID" value="XM_002682799.1"/>
</dbReference>
<dbReference type="InParanoid" id="D2UZ71"/>
<protein>
    <recommendedName>
        <fullName evidence="2">Dymeclin</fullName>
    </recommendedName>
</protein>
<dbReference type="VEuPathDB" id="AmoebaDB:NAEGRDRAFT_61832"/>
<dbReference type="PANTHER" id="PTHR12895">
    <property type="entry name" value="DYMECLIN"/>
    <property type="match status" value="1"/>
</dbReference>
<evidence type="ECO:0000313" key="7">
    <source>
        <dbReference type="Proteomes" id="UP000006671"/>
    </source>
</evidence>
<dbReference type="EMBL" id="GG738846">
    <property type="protein sequence ID" value="EFC50101.1"/>
    <property type="molecule type" value="Genomic_DNA"/>
</dbReference>
<dbReference type="AlphaFoldDB" id="D2UZ71"/>
<reference evidence="6 7" key="1">
    <citation type="journal article" date="2010" name="Cell">
        <title>The genome of Naegleria gruberi illuminates early eukaryotic versatility.</title>
        <authorList>
            <person name="Fritz-Laylin L.K."/>
            <person name="Prochnik S.E."/>
            <person name="Ginger M.L."/>
            <person name="Dacks J.B."/>
            <person name="Carpenter M.L."/>
            <person name="Field M.C."/>
            <person name="Kuo A."/>
            <person name="Paredez A."/>
            <person name="Chapman J."/>
            <person name="Pham J."/>
            <person name="Shu S."/>
            <person name="Neupane R."/>
            <person name="Cipriano M."/>
            <person name="Mancuso J."/>
            <person name="Tu H."/>
            <person name="Salamov A."/>
            <person name="Lindquist E."/>
            <person name="Shapiro H."/>
            <person name="Lucas S."/>
            <person name="Grigoriev I.V."/>
            <person name="Cande W.Z."/>
            <person name="Fulton C."/>
            <person name="Rokhsar D.S."/>
            <person name="Dawson S.C."/>
        </authorList>
    </citation>
    <scope>NUCLEOTIDE SEQUENCE [LARGE SCALE GENOMIC DNA]</scope>
    <source>
        <strain evidence="6 7">NEG-M</strain>
    </source>
</reference>
<keyword evidence="3" id="KW-0519">Myristate</keyword>
<evidence type="ECO:0000256" key="2">
    <source>
        <dbReference type="ARBA" id="ARBA00015736"/>
    </source>
</evidence>
<dbReference type="InterPro" id="IPR019142">
    <property type="entry name" value="Dymeclin"/>
</dbReference>
<evidence type="ECO:0000256" key="4">
    <source>
        <dbReference type="ARBA" id="ARBA00023288"/>
    </source>
</evidence>
<evidence type="ECO:0000256" key="1">
    <source>
        <dbReference type="ARBA" id="ARBA00010603"/>
    </source>
</evidence>
<dbReference type="OrthoDB" id="10253409at2759"/>
<dbReference type="eggNOG" id="KOG2225">
    <property type="taxonomic scope" value="Eukaryota"/>
</dbReference>
<gene>
    <name evidence="6" type="ORF">NAEGRDRAFT_61832</name>
</gene>
<proteinExistence type="inferred from homology"/>
<organism evidence="7">
    <name type="scientific">Naegleria gruberi</name>
    <name type="common">Amoeba</name>
    <dbReference type="NCBI Taxonomy" id="5762"/>
    <lineage>
        <taxon>Eukaryota</taxon>
        <taxon>Discoba</taxon>
        <taxon>Heterolobosea</taxon>
        <taxon>Tetramitia</taxon>
        <taxon>Eutetramitia</taxon>
        <taxon>Vahlkampfiidae</taxon>
        <taxon>Naegleria</taxon>
    </lineage>
</organism>
<evidence type="ECO:0000256" key="3">
    <source>
        <dbReference type="ARBA" id="ARBA00022707"/>
    </source>
</evidence>
<dbReference type="GO" id="GO:0007030">
    <property type="term" value="P:Golgi organization"/>
    <property type="evidence" value="ECO:0007669"/>
    <property type="project" value="TreeGrafter"/>
</dbReference>
<dbReference type="GeneID" id="8852730"/>
<evidence type="ECO:0000313" key="6">
    <source>
        <dbReference type="EMBL" id="EFC50101.1"/>
    </source>
</evidence>
<sequence length="857" mass="99005">MGGTFSSSVENTIGQNDFLNDLCGAEPIRNHDEFWSKFAYQSLLSISQTIISQSTFSNQQQPQQNNGTLSDGGEKSSTSSGIGLVARAVSSSSVLNIGDYFPLSLLHPDILDKHLFKYASLLHGNNLQTGSLSAFMLQLSQWLILRMEEGKSDESNTEEDLSTVNREAILVTCNAFVIFRYLIHRIIMDCENNAEYLKTHLYNLPPGFKLSANLIENYCYIDEERDPEFEMEGKNRIHSPLVVRIFIETILLFLSENRVTIHNYLLHLEVMNCLLILFSTSLYGGVINEDQEEEEVHDTIGKIQESSREHNIFLQEAISIMRIRKQFKSSCKSFDPNRLIHALLQNHITYRITKKEASPFQVSIRTTLQKIFSKLGETASSILFLPYNAYRNIFYKETKEIEYSEKLSEMLPELLGRRSIMNLLLLIFYGKNDHRVLNPYLSHFTNLTNLDDVIISQFNSWSFNDYSEYKVKSDDKSNNGISFEKIFNSIVRDFEEEECTLLTYSLLHDNKSFREFVLSKSDSETILLPLLHKIYHSKNDKPNHIYTLLVVLTLLTQDTSFMINIHKQVISSVPWFTERILDEIHLGSLIVAVLISVVHYNISHKKDMFLNRSCLAIISNSGPYFSNMHTYTAQRLVTLTRLLTIKFEKIRMLPSSTEEDKETHFSLLKFALETINCILVNNKEGGLRKNLRLIYELLYQRRVVKRLEELSLFPDYVHNLKTIVEYFDVQISNIINIEGKQMINDKVGQSHMSPSREISNDVFDEYVDNAQQSKMWSSESYLECIHKASQFWSTSRAEQHLKVIQFLPSHFSEDGDTEPFFVSYLWSIIARNCLSLAIDLPFDDDEQTNNEIEVVTE</sequence>
<dbReference type="GO" id="GO:0005794">
    <property type="term" value="C:Golgi apparatus"/>
    <property type="evidence" value="ECO:0007669"/>
    <property type="project" value="TreeGrafter"/>
</dbReference>
<accession>D2UZ71</accession>
<dbReference type="KEGG" id="ngr:NAEGRDRAFT_61832"/>
<evidence type="ECO:0000256" key="5">
    <source>
        <dbReference type="SAM" id="MobiDB-lite"/>
    </source>
</evidence>
<dbReference type="STRING" id="5762.D2UZ71"/>
<keyword evidence="4" id="KW-0449">Lipoprotein</keyword>
<dbReference type="Pfam" id="PF09742">
    <property type="entry name" value="Dymeclin"/>
    <property type="match status" value="1"/>
</dbReference>
<dbReference type="PANTHER" id="PTHR12895:SF9">
    <property type="entry name" value="DYMECLIN"/>
    <property type="match status" value="1"/>
</dbReference>
<keyword evidence="7" id="KW-1185">Reference proteome</keyword>
<dbReference type="Proteomes" id="UP000006671">
    <property type="component" value="Unassembled WGS sequence"/>
</dbReference>
<comment type="similarity">
    <text evidence="1">Belongs to the dymeclin family.</text>
</comment>
<name>D2UZ71_NAEGR</name>
<dbReference type="OMA" id="PWFTERI"/>
<feature type="region of interest" description="Disordered" evidence="5">
    <location>
        <begin position="55"/>
        <end position="76"/>
    </location>
</feature>